<keyword evidence="10" id="KW-0407">Ion channel</keyword>
<feature type="transmembrane region" description="Helical" evidence="11">
    <location>
        <begin position="115"/>
        <end position="137"/>
    </location>
</feature>
<dbReference type="PANTHER" id="PTHR11537">
    <property type="entry name" value="VOLTAGE-GATED POTASSIUM CHANNEL"/>
    <property type="match status" value="1"/>
</dbReference>
<keyword evidence="8" id="KW-0406">Ion transport</keyword>
<dbReference type="Gene3D" id="1.10.287.70">
    <property type="match status" value="1"/>
</dbReference>
<dbReference type="SUPFAM" id="SSF81324">
    <property type="entry name" value="Voltage-gated potassium channels"/>
    <property type="match status" value="1"/>
</dbReference>
<keyword evidence="9 11" id="KW-0472">Membrane</keyword>
<evidence type="ECO:0000259" key="12">
    <source>
        <dbReference type="Pfam" id="PF00520"/>
    </source>
</evidence>
<dbReference type="InterPro" id="IPR005821">
    <property type="entry name" value="Ion_trans_dom"/>
</dbReference>
<comment type="caution">
    <text evidence="13">The sequence shown here is derived from an EMBL/GenBank/DDBJ whole genome shotgun (WGS) entry which is preliminary data.</text>
</comment>
<dbReference type="InterPro" id="IPR028325">
    <property type="entry name" value="VG_K_chnl"/>
</dbReference>
<evidence type="ECO:0000256" key="9">
    <source>
        <dbReference type="ARBA" id="ARBA00023136"/>
    </source>
</evidence>
<accession>A0ABV2AI52</accession>
<evidence type="ECO:0000256" key="10">
    <source>
        <dbReference type="ARBA" id="ARBA00023303"/>
    </source>
</evidence>
<name>A0ABV2AI52_9EUKA</name>
<evidence type="ECO:0000256" key="1">
    <source>
        <dbReference type="ARBA" id="ARBA00004141"/>
    </source>
</evidence>
<keyword evidence="4 11" id="KW-0812">Transmembrane</keyword>
<comment type="subcellular location">
    <subcellularLocation>
        <location evidence="1">Membrane</location>
        <topology evidence="1">Multi-pass membrane protein</topology>
    </subcellularLocation>
</comment>
<feature type="transmembrane region" description="Helical" evidence="11">
    <location>
        <begin position="81"/>
        <end position="103"/>
    </location>
</feature>
<keyword evidence="14" id="KW-1185">Reference proteome</keyword>
<evidence type="ECO:0000256" key="2">
    <source>
        <dbReference type="ARBA" id="ARBA00022448"/>
    </source>
</evidence>
<feature type="transmembrane region" description="Helical" evidence="11">
    <location>
        <begin position="52"/>
        <end position="74"/>
    </location>
</feature>
<keyword evidence="2" id="KW-0813">Transport</keyword>
<evidence type="ECO:0000256" key="3">
    <source>
        <dbReference type="ARBA" id="ARBA00022538"/>
    </source>
</evidence>
<keyword evidence="3" id="KW-0633">Potassium transport</keyword>
<reference evidence="13 14" key="1">
    <citation type="journal article" date="2024" name="BMC Biol.">
        <title>Comparative genomics of Ascetosporea gives new insight into the evolutionary basis for animal parasitism in Rhizaria.</title>
        <authorList>
            <person name="Hiltunen Thoren M."/>
            <person name="Onut-Brannstrom I."/>
            <person name="Alfjorden A."/>
            <person name="Peckova H."/>
            <person name="Swords F."/>
            <person name="Hooper C."/>
            <person name="Holzer A.S."/>
            <person name="Bass D."/>
            <person name="Burki F."/>
        </authorList>
    </citation>
    <scope>NUCLEOTIDE SEQUENCE [LARGE SCALE GENOMIC DNA]</scope>
    <source>
        <strain evidence="13">20-A016</strain>
    </source>
</reference>
<dbReference type="EMBL" id="JBDODL010000258">
    <property type="protein sequence ID" value="MES1919333.1"/>
    <property type="molecule type" value="Genomic_DNA"/>
</dbReference>
<keyword evidence="5" id="KW-0631">Potassium channel</keyword>
<dbReference type="Proteomes" id="UP001439008">
    <property type="component" value="Unassembled WGS sequence"/>
</dbReference>
<proteinExistence type="predicted"/>
<feature type="domain" description="Ion transport" evidence="12">
    <location>
        <begin position="14"/>
        <end position="135"/>
    </location>
</feature>
<gene>
    <name evidence="13" type="ORF">MHBO_001183</name>
</gene>
<organism evidence="13 14">
    <name type="scientific">Bonamia ostreae</name>
    <dbReference type="NCBI Taxonomy" id="126728"/>
    <lineage>
        <taxon>Eukaryota</taxon>
        <taxon>Sar</taxon>
        <taxon>Rhizaria</taxon>
        <taxon>Endomyxa</taxon>
        <taxon>Ascetosporea</taxon>
        <taxon>Haplosporida</taxon>
        <taxon>Bonamia</taxon>
    </lineage>
</organism>
<protein>
    <recommendedName>
        <fullName evidence="12">Ion transport domain-containing protein</fullName>
    </recommendedName>
</protein>
<evidence type="ECO:0000313" key="14">
    <source>
        <dbReference type="Proteomes" id="UP001439008"/>
    </source>
</evidence>
<evidence type="ECO:0000256" key="6">
    <source>
        <dbReference type="ARBA" id="ARBA00022958"/>
    </source>
</evidence>
<evidence type="ECO:0000256" key="4">
    <source>
        <dbReference type="ARBA" id="ARBA00022692"/>
    </source>
</evidence>
<evidence type="ECO:0000256" key="8">
    <source>
        <dbReference type="ARBA" id="ARBA00023065"/>
    </source>
</evidence>
<evidence type="ECO:0000313" key="13">
    <source>
        <dbReference type="EMBL" id="MES1919333.1"/>
    </source>
</evidence>
<keyword evidence="6" id="KW-0630">Potassium</keyword>
<evidence type="ECO:0000256" key="5">
    <source>
        <dbReference type="ARBA" id="ARBA00022826"/>
    </source>
</evidence>
<dbReference type="PRINTS" id="PR00169">
    <property type="entry name" value="KCHANNEL"/>
</dbReference>
<sequence length="139" mass="16319">MKFGFCNKYLNRIFVFLISPLNFIDLIIILGFSTNTLLNLFYNSNPAQLLSMLIFLRLIKLASFTKGFWVFYYVLGQSMLYILYILIFMSILIILSGAMIYYVESYYNDENNPSLYKTIFDGMWWSVVTVSTVGFHIKK</sequence>
<keyword evidence="7 11" id="KW-1133">Transmembrane helix</keyword>
<feature type="transmembrane region" description="Helical" evidence="11">
    <location>
        <begin position="12"/>
        <end position="32"/>
    </location>
</feature>
<dbReference type="Pfam" id="PF00520">
    <property type="entry name" value="Ion_trans"/>
    <property type="match status" value="1"/>
</dbReference>
<evidence type="ECO:0000256" key="11">
    <source>
        <dbReference type="SAM" id="Phobius"/>
    </source>
</evidence>
<evidence type="ECO:0000256" key="7">
    <source>
        <dbReference type="ARBA" id="ARBA00022989"/>
    </source>
</evidence>
<dbReference type="PANTHER" id="PTHR11537:SF254">
    <property type="entry name" value="POTASSIUM VOLTAGE-GATED CHANNEL PROTEIN SHAB"/>
    <property type="match status" value="1"/>
</dbReference>